<evidence type="ECO:0000313" key="2">
    <source>
        <dbReference type="Proteomes" id="UP000546162"/>
    </source>
</evidence>
<comment type="caution">
    <text evidence="1">The sequence shown here is derived from an EMBL/GenBank/DDBJ whole genome shotgun (WGS) entry which is preliminary data.</text>
</comment>
<name>A0A7W7MBE3_9ACTN</name>
<accession>A0A7W7MBE3</accession>
<dbReference type="EMBL" id="JACHNB010000001">
    <property type="protein sequence ID" value="MBB4743745.1"/>
    <property type="molecule type" value="Genomic_DNA"/>
</dbReference>
<dbReference type="AlphaFoldDB" id="A0A7W7MBE3"/>
<keyword evidence="2" id="KW-1185">Reference proteome</keyword>
<evidence type="ECO:0008006" key="3">
    <source>
        <dbReference type="Google" id="ProtNLM"/>
    </source>
</evidence>
<organism evidence="1 2">
    <name type="scientific">Actinoplanes octamycinicus</name>
    <dbReference type="NCBI Taxonomy" id="135948"/>
    <lineage>
        <taxon>Bacteria</taxon>
        <taxon>Bacillati</taxon>
        <taxon>Actinomycetota</taxon>
        <taxon>Actinomycetes</taxon>
        <taxon>Micromonosporales</taxon>
        <taxon>Micromonosporaceae</taxon>
        <taxon>Actinoplanes</taxon>
    </lineage>
</organism>
<dbReference type="Proteomes" id="UP000546162">
    <property type="component" value="Unassembled WGS sequence"/>
</dbReference>
<protein>
    <recommendedName>
        <fullName evidence="3">Lipoprotein LprG</fullName>
    </recommendedName>
</protein>
<evidence type="ECO:0000313" key="1">
    <source>
        <dbReference type="EMBL" id="MBB4743745.1"/>
    </source>
</evidence>
<dbReference type="RefSeq" id="WP_185043998.1">
    <property type="nucleotide sequence ID" value="NZ_BAABFG010000005.1"/>
</dbReference>
<sequence length="231" mass="23616">MTASVLLLAGCAEEAPRMPEPAASSAPADNGVAALSAEEILARAKQALVDVKSYRMAGAFVADDEATKIDFKISGDNLLGSMSVAGGTMELLAVDGAKYLRMDESLMGLVLGDSAVEKLGAKLTASKWLKSAPGDKSTADLFEGMNGAGFLTPTGKLTKGATSVSNGRPVIQLIDSKSDGALFIATTGQPLPLKVGGKGIDTVLFTQFGASFPEIQAPPATEVVDLPAKKG</sequence>
<gene>
    <name evidence="1" type="ORF">BJY16_007204</name>
</gene>
<proteinExistence type="predicted"/>
<reference evidence="1 2" key="1">
    <citation type="submission" date="2020-08" db="EMBL/GenBank/DDBJ databases">
        <title>Sequencing the genomes of 1000 actinobacteria strains.</title>
        <authorList>
            <person name="Klenk H.-P."/>
        </authorList>
    </citation>
    <scope>NUCLEOTIDE SEQUENCE [LARGE SCALE GENOMIC DNA]</scope>
    <source>
        <strain evidence="1 2">DSM 45809</strain>
    </source>
</reference>